<sequence>MTNEGDINADSTTNVRKNGGKKNRNGRKHLRSNEELLLDPTPSEALTSHPLSTIKASDDERGEEPIEVTPGEEWIAKVDIASQAVKILPKRLNEVDSKFKILEDFTLKENDNICKELEGR</sequence>
<feature type="compositionally biased region" description="Polar residues" evidence="1">
    <location>
        <begin position="44"/>
        <end position="55"/>
    </location>
</feature>
<feature type="compositionally biased region" description="Basic residues" evidence="1">
    <location>
        <begin position="18"/>
        <end position="30"/>
    </location>
</feature>
<feature type="region of interest" description="Disordered" evidence="1">
    <location>
        <begin position="1"/>
        <end position="66"/>
    </location>
</feature>
<proteinExistence type="predicted"/>
<feature type="compositionally biased region" description="Polar residues" evidence="1">
    <location>
        <begin position="1"/>
        <end position="15"/>
    </location>
</feature>
<reference evidence="3" key="1">
    <citation type="journal article" date="2011" name="Nature">
        <title>Genome sequence and analysis of the tuber crop potato.</title>
        <authorList>
            <consortium name="The Potato Genome Sequencing Consortium"/>
        </authorList>
    </citation>
    <scope>NUCLEOTIDE SEQUENCE [LARGE SCALE GENOMIC DNA]</scope>
    <source>
        <strain evidence="3">cv. DM1-3 516 R44</strain>
    </source>
</reference>
<evidence type="ECO:0000313" key="3">
    <source>
        <dbReference type="Proteomes" id="UP000011115"/>
    </source>
</evidence>
<reference evidence="2" key="2">
    <citation type="submission" date="2015-06" db="UniProtKB">
        <authorList>
            <consortium name="EnsemblPlants"/>
        </authorList>
    </citation>
    <scope>IDENTIFICATION</scope>
    <source>
        <strain evidence="2">DM1-3 516 R44</strain>
    </source>
</reference>
<evidence type="ECO:0000256" key="1">
    <source>
        <dbReference type="SAM" id="MobiDB-lite"/>
    </source>
</evidence>
<protein>
    <submittedName>
        <fullName evidence="2">Uncharacterized protein</fullName>
    </submittedName>
</protein>
<keyword evidence="3" id="KW-1185">Reference proteome</keyword>
<evidence type="ECO:0000313" key="2">
    <source>
        <dbReference type="EnsemblPlants" id="PGSC0003DMT400097628"/>
    </source>
</evidence>
<name>M1E121_SOLTU</name>
<dbReference type="AlphaFoldDB" id="M1E121"/>
<dbReference type="EnsemblPlants" id="PGSC0003DMT400097628">
    <property type="protein sequence ID" value="PGSC0003DMT400097628"/>
    <property type="gene ID" value="PGSC0003DMG400047199"/>
</dbReference>
<accession>M1E121</accession>
<dbReference type="HOGENOM" id="CLU_105626_0_0_1"/>
<dbReference type="PaxDb" id="4113-PGSC0003DMT400097628"/>
<organism evidence="2 3">
    <name type="scientific">Solanum tuberosum</name>
    <name type="common">Potato</name>
    <dbReference type="NCBI Taxonomy" id="4113"/>
    <lineage>
        <taxon>Eukaryota</taxon>
        <taxon>Viridiplantae</taxon>
        <taxon>Streptophyta</taxon>
        <taxon>Embryophyta</taxon>
        <taxon>Tracheophyta</taxon>
        <taxon>Spermatophyta</taxon>
        <taxon>Magnoliopsida</taxon>
        <taxon>eudicotyledons</taxon>
        <taxon>Gunneridae</taxon>
        <taxon>Pentapetalae</taxon>
        <taxon>asterids</taxon>
        <taxon>lamiids</taxon>
        <taxon>Solanales</taxon>
        <taxon>Solanaceae</taxon>
        <taxon>Solanoideae</taxon>
        <taxon>Solaneae</taxon>
        <taxon>Solanum</taxon>
    </lineage>
</organism>
<dbReference type="InParanoid" id="M1E121"/>
<dbReference type="Gramene" id="PGSC0003DMT400097628">
    <property type="protein sequence ID" value="PGSC0003DMT400097628"/>
    <property type="gene ID" value="PGSC0003DMG400047199"/>
</dbReference>
<dbReference type="Proteomes" id="UP000011115">
    <property type="component" value="Unassembled WGS sequence"/>
</dbReference>